<feature type="transmembrane region" description="Helical" evidence="11">
    <location>
        <begin position="39"/>
        <end position="63"/>
    </location>
</feature>
<feature type="domain" description="Cation efflux protein transmembrane" evidence="12">
    <location>
        <begin position="17"/>
        <end position="198"/>
    </location>
</feature>
<sequence>MIAKQKLLAKGIQLEVISIAWMALEFVLGVSAGLQAGSILLIAFGLDALLEVIAGGVLIWRLRAEYDGADNERVLAVERRASKIVKAILLLLATYVIVTSVINLVQHEVPSESGIGLVVAIASVILMSVMTTMKRRLGAQIGSEALREDAMCNVACAVLAALVLMGMLLTALFGLWWADAVAAIIFAIYIGREGLELFEK</sequence>
<evidence type="ECO:0000256" key="4">
    <source>
        <dbReference type="ARBA" id="ARBA00022692"/>
    </source>
</evidence>
<comment type="caution">
    <text evidence="13">The sequence shown here is derived from an EMBL/GenBank/DDBJ whole genome shotgun (WGS) entry which is preliminary data.</text>
</comment>
<feature type="transmembrane region" description="Helical" evidence="11">
    <location>
        <begin position="12"/>
        <end position="33"/>
    </location>
</feature>
<dbReference type="GO" id="GO:0016020">
    <property type="term" value="C:membrane"/>
    <property type="evidence" value="ECO:0007669"/>
    <property type="project" value="InterPro"/>
</dbReference>
<feature type="transmembrane region" description="Helical" evidence="11">
    <location>
        <begin position="111"/>
        <end position="129"/>
    </location>
</feature>
<comment type="similarity">
    <text evidence="3">Belongs to the TMEM163 family.</text>
</comment>
<evidence type="ECO:0000256" key="5">
    <source>
        <dbReference type="ARBA" id="ARBA00022753"/>
    </source>
</evidence>
<dbReference type="STRING" id="137591.AO080_02595"/>
<name>A0A0D1M030_9LACO</name>
<evidence type="ECO:0000313" key="14">
    <source>
        <dbReference type="Proteomes" id="UP000032287"/>
    </source>
</evidence>
<dbReference type="InterPro" id="IPR058533">
    <property type="entry name" value="Cation_efflux_TM"/>
</dbReference>
<keyword evidence="8" id="KW-0770">Synapse</keyword>
<evidence type="ECO:0000256" key="2">
    <source>
        <dbReference type="ARBA" id="ARBA00004644"/>
    </source>
</evidence>
<keyword evidence="7 11" id="KW-1133">Transmembrane helix</keyword>
<dbReference type="SUPFAM" id="SSF161111">
    <property type="entry name" value="Cation efflux protein transmembrane domain-like"/>
    <property type="match status" value="1"/>
</dbReference>
<protein>
    <submittedName>
        <fullName evidence="13">Ferrous iron efflux protein F</fullName>
    </submittedName>
</protein>
<evidence type="ECO:0000256" key="3">
    <source>
        <dbReference type="ARBA" id="ARBA00008731"/>
    </source>
</evidence>
<keyword evidence="10" id="KW-0968">Cytoplasmic vesicle</keyword>
<dbReference type="InterPro" id="IPR026765">
    <property type="entry name" value="Tmem163"/>
</dbReference>
<evidence type="ECO:0000256" key="11">
    <source>
        <dbReference type="SAM" id="Phobius"/>
    </source>
</evidence>
<keyword evidence="14" id="KW-1185">Reference proteome</keyword>
<dbReference type="Pfam" id="PF01545">
    <property type="entry name" value="Cation_efflux"/>
    <property type="match status" value="1"/>
</dbReference>
<dbReference type="PANTHER" id="PTHR31937:SF2">
    <property type="entry name" value="TRANSMEMBRANE PROTEIN 163"/>
    <property type="match status" value="1"/>
</dbReference>
<evidence type="ECO:0000256" key="7">
    <source>
        <dbReference type="ARBA" id="ARBA00022989"/>
    </source>
</evidence>
<dbReference type="Proteomes" id="UP000032287">
    <property type="component" value="Unassembled WGS sequence"/>
</dbReference>
<keyword evidence="9 11" id="KW-0472">Membrane</keyword>
<dbReference type="eggNOG" id="COG0053">
    <property type="taxonomic scope" value="Bacteria"/>
</dbReference>
<keyword evidence="6" id="KW-0862">Zinc</keyword>
<dbReference type="EMBL" id="JWHU01000001">
    <property type="protein sequence ID" value="KIU22639.1"/>
    <property type="molecule type" value="Genomic_DNA"/>
</dbReference>
<keyword evidence="5" id="KW-0967">Endosome</keyword>
<evidence type="ECO:0000256" key="10">
    <source>
        <dbReference type="ARBA" id="ARBA00023329"/>
    </source>
</evidence>
<gene>
    <name evidence="13" type="ORF">QX99_00143</name>
</gene>
<accession>A0A0D1M030</accession>
<feature type="transmembrane region" description="Helical" evidence="11">
    <location>
        <begin position="84"/>
        <end position="105"/>
    </location>
</feature>
<dbReference type="PATRIC" id="fig|137591.25.peg.143"/>
<feature type="transmembrane region" description="Helical" evidence="11">
    <location>
        <begin position="150"/>
        <end position="169"/>
    </location>
</feature>
<evidence type="ECO:0000256" key="8">
    <source>
        <dbReference type="ARBA" id="ARBA00023018"/>
    </source>
</evidence>
<keyword evidence="4 11" id="KW-0812">Transmembrane</keyword>
<evidence type="ECO:0000256" key="6">
    <source>
        <dbReference type="ARBA" id="ARBA00022833"/>
    </source>
</evidence>
<evidence type="ECO:0000313" key="13">
    <source>
        <dbReference type="EMBL" id="KIU22639.1"/>
    </source>
</evidence>
<dbReference type="GO" id="GO:0008324">
    <property type="term" value="F:monoatomic cation transmembrane transporter activity"/>
    <property type="evidence" value="ECO:0007669"/>
    <property type="project" value="InterPro"/>
</dbReference>
<proteinExistence type="inferred from homology"/>
<dbReference type="RefSeq" id="WP_043707871.1">
    <property type="nucleotide sequence ID" value="NZ_JALOCT010000002.1"/>
</dbReference>
<reference evidence="13" key="1">
    <citation type="journal article" date="2015" name="Microbiology (Mosc.)">
        <title>Genomics of the Weissella cibaria species with an examination of its metabolic traits.</title>
        <authorList>
            <person name="Lynch K.M."/>
            <person name="Lucid A."/>
            <person name="Arendt E.K."/>
            <person name="Sleator R.D."/>
            <person name="Lucey B."/>
            <person name="Coffey A."/>
        </authorList>
    </citation>
    <scope>NUCLEOTIDE SEQUENCE [LARGE SCALE GENOMIC DNA]</scope>
    <source>
        <strain evidence="13">MG1</strain>
    </source>
</reference>
<dbReference type="Gene3D" id="1.20.1510.10">
    <property type="entry name" value="Cation efflux protein transmembrane domain"/>
    <property type="match status" value="1"/>
</dbReference>
<comment type="subcellular location">
    <subcellularLocation>
        <location evidence="2">Cytoplasmic vesicle</location>
        <location evidence="2">Secretory vesicle</location>
        <location evidence="2">Synaptic vesicle membrane</location>
        <topology evidence="2">Multi-pass membrane protein</topology>
    </subcellularLocation>
    <subcellularLocation>
        <location evidence="1">Early endosome membrane</location>
    </subcellularLocation>
</comment>
<dbReference type="GO" id="GO:0031410">
    <property type="term" value="C:cytoplasmic vesicle"/>
    <property type="evidence" value="ECO:0007669"/>
    <property type="project" value="UniProtKB-KW"/>
</dbReference>
<dbReference type="PANTHER" id="PTHR31937">
    <property type="entry name" value="TRANSMEMBRANE PROTEIN 163"/>
    <property type="match status" value="1"/>
</dbReference>
<dbReference type="InterPro" id="IPR027469">
    <property type="entry name" value="Cation_efflux_TMD_sf"/>
</dbReference>
<dbReference type="AlphaFoldDB" id="A0A0D1M030"/>
<organism evidence="13 14">
    <name type="scientific">Weissella cibaria</name>
    <dbReference type="NCBI Taxonomy" id="137591"/>
    <lineage>
        <taxon>Bacteria</taxon>
        <taxon>Bacillati</taxon>
        <taxon>Bacillota</taxon>
        <taxon>Bacilli</taxon>
        <taxon>Lactobacillales</taxon>
        <taxon>Lactobacillaceae</taxon>
        <taxon>Weissella</taxon>
    </lineage>
</organism>
<evidence type="ECO:0000259" key="12">
    <source>
        <dbReference type="Pfam" id="PF01545"/>
    </source>
</evidence>
<evidence type="ECO:0000256" key="1">
    <source>
        <dbReference type="ARBA" id="ARBA00004146"/>
    </source>
</evidence>
<evidence type="ECO:0000256" key="9">
    <source>
        <dbReference type="ARBA" id="ARBA00023136"/>
    </source>
</evidence>